<dbReference type="GO" id="GO:0004315">
    <property type="term" value="F:3-oxoacyl-[acyl-carrier-protein] synthase activity"/>
    <property type="evidence" value="ECO:0007669"/>
    <property type="project" value="InterPro"/>
</dbReference>
<dbReference type="Gene3D" id="3.40.47.10">
    <property type="match status" value="2"/>
</dbReference>
<dbReference type="Pfam" id="PF08545">
    <property type="entry name" value="ACP_syn_III"/>
    <property type="match status" value="1"/>
</dbReference>
<evidence type="ECO:0000256" key="2">
    <source>
        <dbReference type="ARBA" id="ARBA00023315"/>
    </source>
</evidence>
<evidence type="ECO:0000259" key="4">
    <source>
        <dbReference type="Pfam" id="PF08545"/>
    </source>
</evidence>
<dbReference type="PANTHER" id="PTHR34069">
    <property type="entry name" value="3-OXOACYL-[ACYL-CARRIER-PROTEIN] SYNTHASE 3"/>
    <property type="match status" value="1"/>
</dbReference>
<dbReference type="InterPro" id="IPR013747">
    <property type="entry name" value="ACP_syn_III_C"/>
</dbReference>
<comment type="caution">
    <text evidence="5">The sequence shown here is derived from an EMBL/GenBank/DDBJ whole genome shotgun (WGS) entry which is preliminary data.</text>
</comment>
<dbReference type="RefSeq" id="WP_038213063.1">
    <property type="nucleotide sequence ID" value="NZ_CAWLWN010000036.1"/>
</dbReference>
<keyword evidence="2" id="KW-0012">Acyltransferase</keyword>
<dbReference type="SUPFAM" id="SSF53901">
    <property type="entry name" value="Thiolase-like"/>
    <property type="match status" value="1"/>
</dbReference>
<dbReference type="PANTHER" id="PTHR34069:SF2">
    <property type="entry name" value="BETA-KETOACYL-[ACYL-CARRIER-PROTEIN] SYNTHASE III"/>
    <property type="match status" value="1"/>
</dbReference>
<protein>
    <submittedName>
        <fullName evidence="5">Uncharacterized protein</fullName>
    </submittedName>
</protein>
<name>A0A077NJR4_XENBV</name>
<keyword evidence="1" id="KW-0808">Transferase</keyword>
<evidence type="ECO:0000256" key="1">
    <source>
        <dbReference type="ARBA" id="ARBA00022679"/>
    </source>
</evidence>
<sequence length="343" mass="37989">MRNNVSIISAAGILPPEKIIIHPEDNIRNEFSAPGEQQLSRSRTLWRLEHKKDLIELMKVSLLAAVKQVQMDISDIDYLILSQVWSDNILGDEAGRLARELKLSCPVVSINVGTSGGATGLEIATAMFANSEFHNIAVIAGCNYSHWFSMSDPARTLLSDGAACLVLSRKQGMTVAGCHTLSTAHYDVLQFNEVPERYVYYKPKGGEYIFNNMKETIYQCCNKVCQSNGISLNEVSAFYVYDPSDWVASAAAEALSVGKDKIISIFHKYGSLGPAQSFFGFMEMQDNKNLTDSDWVIVMGMGPSTTATAVLFRWQHISCNVYCYDHKTQLSNPMLPSSVTQNI</sequence>
<feature type="domain" description="Beta-ketoacyl-[acyl-carrier-protein] synthase III C-terminal" evidence="3">
    <location>
        <begin position="225"/>
        <end position="314"/>
    </location>
</feature>
<dbReference type="InterPro" id="IPR013751">
    <property type="entry name" value="ACP_syn_III_N"/>
</dbReference>
<proteinExistence type="predicted"/>
<evidence type="ECO:0000313" key="6">
    <source>
        <dbReference type="Proteomes" id="UP000028511"/>
    </source>
</evidence>
<dbReference type="GO" id="GO:0006633">
    <property type="term" value="P:fatty acid biosynthetic process"/>
    <property type="evidence" value="ECO:0007669"/>
    <property type="project" value="InterPro"/>
</dbReference>
<feature type="domain" description="Beta-ketoacyl-[acyl-carrier-protein] synthase III N-terminal" evidence="4">
    <location>
        <begin position="110"/>
        <end position="172"/>
    </location>
</feature>
<dbReference type="Proteomes" id="UP000028511">
    <property type="component" value="Unassembled WGS sequence"/>
</dbReference>
<evidence type="ECO:0000313" key="5">
    <source>
        <dbReference type="EMBL" id="CDG98577.1"/>
    </source>
</evidence>
<dbReference type="GO" id="GO:0044550">
    <property type="term" value="P:secondary metabolite biosynthetic process"/>
    <property type="evidence" value="ECO:0007669"/>
    <property type="project" value="TreeGrafter"/>
</dbReference>
<dbReference type="InterPro" id="IPR016039">
    <property type="entry name" value="Thiolase-like"/>
</dbReference>
<reference evidence="5" key="1">
    <citation type="submission" date="2013-07" db="EMBL/GenBank/DDBJ databases">
        <title>Sub-species coevolution in mutualistic symbiosis.</title>
        <authorList>
            <person name="Murfin K."/>
            <person name="Klassen J."/>
            <person name="Lee M."/>
            <person name="Forst S."/>
            <person name="Stock P."/>
            <person name="Goodrich-Blair H."/>
        </authorList>
    </citation>
    <scope>NUCLEOTIDE SEQUENCE [LARGE SCALE GENOMIC DNA]</scope>
    <source>
        <strain evidence="5">Puntauvense</strain>
    </source>
</reference>
<evidence type="ECO:0000259" key="3">
    <source>
        <dbReference type="Pfam" id="PF08541"/>
    </source>
</evidence>
<accession>A0A077NJR4</accession>
<dbReference type="Pfam" id="PF08541">
    <property type="entry name" value="ACP_syn_III_C"/>
    <property type="match status" value="1"/>
</dbReference>
<gene>
    <name evidence="5" type="ORF">XBP1_380003</name>
</gene>
<dbReference type="AlphaFoldDB" id="A0A077NJR4"/>
<organism evidence="5 6">
    <name type="scientific">Xenorhabdus bovienii str. puntauvense</name>
    <dbReference type="NCBI Taxonomy" id="1398201"/>
    <lineage>
        <taxon>Bacteria</taxon>
        <taxon>Pseudomonadati</taxon>
        <taxon>Pseudomonadota</taxon>
        <taxon>Gammaproteobacteria</taxon>
        <taxon>Enterobacterales</taxon>
        <taxon>Morganellaceae</taxon>
        <taxon>Xenorhabdus</taxon>
    </lineage>
</organism>
<dbReference type="HOGENOM" id="CLU_808800_0_0_6"/>
<dbReference type="EMBL" id="CBSW010000241">
    <property type="protein sequence ID" value="CDG98577.1"/>
    <property type="molecule type" value="Genomic_DNA"/>
</dbReference>